<proteinExistence type="predicted"/>
<protein>
    <recommendedName>
        <fullName evidence="3">Initiator Rep protein domain-containing protein</fullName>
    </recommendedName>
</protein>
<reference evidence="1 2" key="1">
    <citation type="submission" date="2016-07" db="EMBL/GenBank/DDBJ databases">
        <title>Bacillus oceanisediminis whole genome.</title>
        <authorList>
            <person name="Pal Y."/>
            <person name="Verma A."/>
            <person name="Mual P."/>
            <person name="Srinivasan K."/>
        </authorList>
    </citation>
    <scope>NUCLEOTIDE SEQUENCE [LARGE SCALE GENOMIC DNA]</scope>
    <source>
        <strain evidence="1 2">Bhandara28</strain>
    </source>
</reference>
<dbReference type="EMBL" id="MBRJ01000041">
    <property type="protein sequence ID" value="OHX44595.1"/>
    <property type="molecule type" value="Genomic_DNA"/>
</dbReference>
<organism evidence="1 2">
    <name type="scientific">Cytobacillus oceanisediminis</name>
    <dbReference type="NCBI Taxonomy" id="665099"/>
    <lineage>
        <taxon>Bacteria</taxon>
        <taxon>Bacillati</taxon>
        <taxon>Bacillota</taxon>
        <taxon>Bacilli</taxon>
        <taxon>Bacillales</taxon>
        <taxon>Bacillaceae</taxon>
        <taxon>Cytobacillus</taxon>
    </lineage>
</organism>
<evidence type="ECO:0008006" key="3">
    <source>
        <dbReference type="Google" id="ProtNLM"/>
    </source>
</evidence>
<sequence length="500" mass="58863">MTILANKRALKDGKKTNDVLVTYNIWKALLAINNEYYTNNATFQLTIEGEKKSYRLHHLTNADLQLFITLFKVCNSNGNIRNVNRHVLYKTHCLYHEEPISAQQFYVSFEKLRLHKIFEVKEDHIKNETSISLHNFYNQDTQKPNRYVAVPLLVFTKEFHNLSLAAKIMFFDIYMQQSKKVPVLKRTAENLYFMLHKTQPHHLREVFTELTTTKMRNGKPLLSLATKDPENKKVYQFSIHKSLHKSLHNRSSSSDEKYREPIQAPLIYKRKATFIERVLTELGIGELIHELALLVNCMKKAGYRVIRHALYEIKKFKEENGQFPKDLALAIVKEIRMANANNVLDLANKRGCLKFIAPGLRGSERKDRYFEFTSSLSKYFSLREMDRVFKKIRPLLEQKYLIDFIPEQKDYRGCEELDFIHGIEAVRAAAWRKRIDVDEYEKLEEKAYQFSQMSQVTTDSQKVCNWLLLKIDELETEKKTPYIPADFKLETFILNSAMEH</sequence>
<accession>A0ABX3CN20</accession>
<gene>
    <name evidence="1" type="ORF">BBV17_25565</name>
</gene>
<dbReference type="RefSeq" id="WP_009335566.1">
    <property type="nucleotide sequence ID" value="NZ_JAMAWK010000009.1"/>
</dbReference>
<comment type="caution">
    <text evidence="1">The sequence shown here is derived from an EMBL/GenBank/DDBJ whole genome shotgun (WGS) entry which is preliminary data.</text>
</comment>
<evidence type="ECO:0000313" key="1">
    <source>
        <dbReference type="EMBL" id="OHX44595.1"/>
    </source>
</evidence>
<keyword evidence="2" id="KW-1185">Reference proteome</keyword>
<evidence type="ECO:0000313" key="2">
    <source>
        <dbReference type="Proteomes" id="UP000180194"/>
    </source>
</evidence>
<name>A0ABX3CN20_9BACI</name>
<dbReference type="Proteomes" id="UP000180194">
    <property type="component" value="Unassembled WGS sequence"/>
</dbReference>